<dbReference type="SUPFAM" id="SSF51679">
    <property type="entry name" value="Bacterial luciferase-like"/>
    <property type="match status" value="1"/>
</dbReference>
<sequence>MALGGPYAFLRELAKQVEAKGFDAAWVSETTQNATIQAAVLAQATSRIDIGTNITLAFPRSPVITAMEAWDLNEVTGDRFVVGLGSQVKRIIEERFSADFDRPAKRMAEYVQAMQTAWRMERGEDVTFEGEIYRVLRPGLGGRGRASERALPRVYVAAVGPLMTRAAASYADGLLGHPFTSDRYLTGDVLPRVDEALAAAGRDRDAFTICQGVILCIADDREVAVREAKQQIAFYGTTPNYQAVFASYGDEELTDRLRAVWRDTDRDLDAMVAAVPDEAVERYAVAGTPEEVRDRLSAIEAHVDHVILGGAWYGVSPQRLAENLWAILETFGTG</sequence>
<dbReference type="Gene3D" id="3.20.20.30">
    <property type="entry name" value="Luciferase-like domain"/>
    <property type="match status" value="1"/>
</dbReference>
<dbReference type="GO" id="GO:0016705">
    <property type="term" value="F:oxidoreductase activity, acting on paired donors, with incorporation or reduction of molecular oxygen"/>
    <property type="evidence" value="ECO:0007669"/>
    <property type="project" value="InterPro"/>
</dbReference>
<evidence type="ECO:0000259" key="1">
    <source>
        <dbReference type="Pfam" id="PF00296"/>
    </source>
</evidence>
<dbReference type="EMBL" id="BMHA01000005">
    <property type="protein sequence ID" value="GGI05891.1"/>
    <property type="molecule type" value="Genomic_DNA"/>
</dbReference>
<keyword evidence="3" id="KW-1185">Reference proteome</keyword>
<proteinExistence type="predicted"/>
<name>A0A8J3EXK3_9ACTN</name>
<accession>A0A8J3EXK3</accession>
<dbReference type="PANTHER" id="PTHR43244:SF2">
    <property type="entry name" value="CONSERVED HYPOTHETICAL ALANINE AND PROLINE-RICH PROTEIN"/>
    <property type="match status" value="1"/>
</dbReference>
<dbReference type="PANTHER" id="PTHR43244">
    <property type="match status" value="1"/>
</dbReference>
<dbReference type="CDD" id="cd01097">
    <property type="entry name" value="Tetrahydromethanopterin_reductase"/>
    <property type="match status" value="1"/>
</dbReference>
<reference evidence="2" key="1">
    <citation type="journal article" date="2014" name="Int. J. Syst. Evol. Microbiol.">
        <title>Complete genome sequence of Corynebacterium casei LMG S-19264T (=DSM 44701T), isolated from a smear-ripened cheese.</title>
        <authorList>
            <consortium name="US DOE Joint Genome Institute (JGI-PGF)"/>
            <person name="Walter F."/>
            <person name="Albersmeier A."/>
            <person name="Kalinowski J."/>
            <person name="Ruckert C."/>
        </authorList>
    </citation>
    <scope>NUCLEOTIDE SEQUENCE</scope>
    <source>
        <strain evidence="2">CGMCC 1.14988</strain>
    </source>
</reference>
<reference evidence="2" key="2">
    <citation type="submission" date="2020-09" db="EMBL/GenBank/DDBJ databases">
        <authorList>
            <person name="Sun Q."/>
            <person name="Zhou Y."/>
        </authorList>
    </citation>
    <scope>NUCLEOTIDE SEQUENCE</scope>
    <source>
        <strain evidence="2">CGMCC 1.14988</strain>
    </source>
</reference>
<evidence type="ECO:0000313" key="3">
    <source>
        <dbReference type="Proteomes" id="UP000650511"/>
    </source>
</evidence>
<protein>
    <submittedName>
        <fullName evidence="2">Luciferase-like protein</fullName>
    </submittedName>
</protein>
<dbReference type="InterPro" id="IPR036661">
    <property type="entry name" value="Luciferase-like_sf"/>
</dbReference>
<evidence type="ECO:0000313" key="2">
    <source>
        <dbReference type="EMBL" id="GGI05891.1"/>
    </source>
</evidence>
<dbReference type="InterPro" id="IPR011251">
    <property type="entry name" value="Luciferase-like_dom"/>
</dbReference>
<dbReference type="Pfam" id="PF00296">
    <property type="entry name" value="Bac_luciferase"/>
    <property type="match status" value="1"/>
</dbReference>
<dbReference type="InterPro" id="IPR050564">
    <property type="entry name" value="F420-G6PD/mer"/>
</dbReference>
<feature type="domain" description="Luciferase-like" evidence="1">
    <location>
        <begin position="6"/>
        <end position="300"/>
    </location>
</feature>
<comment type="caution">
    <text evidence="2">The sequence shown here is derived from an EMBL/GenBank/DDBJ whole genome shotgun (WGS) entry which is preliminary data.</text>
</comment>
<gene>
    <name evidence="2" type="ORF">GCM10011354_16370</name>
</gene>
<organism evidence="2 3">
    <name type="scientific">Egicoccus halophilus</name>
    <dbReference type="NCBI Taxonomy" id="1670830"/>
    <lineage>
        <taxon>Bacteria</taxon>
        <taxon>Bacillati</taxon>
        <taxon>Actinomycetota</taxon>
        <taxon>Nitriliruptoria</taxon>
        <taxon>Egicoccales</taxon>
        <taxon>Egicoccaceae</taxon>
        <taxon>Egicoccus</taxon>
    </lineage>
</organism>
<dbReference type="Proteomes" id="UP000650511">
    <property type="component" value="Unassembled WGS sequence"/>
</dbReference>
<dbReference type="AlphaFoldDB" id="A0A8J3EXK3"/>